<dbReference type="RefSeq" id="WP_067331849.1">
    <property type="nucleotide sequence ID" value="NZ_LNKT01000056.1"/>
</dbReference>
<evidence type="ECO:0000313" key="3">
    <source>
        <dbReference type="Proteomes" id="UP000075359"/>
    </source>
</evidence>
<dbReference type="Proteomes" id="UP000075359">
    <property type="component" value="Unassembled WGS sequence"/>
</dbReference>
<dbReference type="STRING" id="1630136.AS592_04705"/>
<sequence>MIKKLSTALILVSLSGTLYLSAETKLEPFTPKLQVGTELSVDKIKEQNLNVVRKAVEGIGEHLPEKVDQYTTLTGIDSNGTRLIYIFEVDGGMRSDEALKEDGKKRMAPVIKAGICQGSQRFLQADINISYRYLSKASKNEILRVDVSKEDCR</sequence>
<reference evidence="2 3" key="1">
    <citation type="submission" date="2015-11" db="EMBL/GenBank/DDBJ databases">
        <title>Draft genome of Sulfurovum riftiae 1812E, a member of the Epsilonproteobacteria isolated from the tube of the deep-sea hydrothermal vent tubewom Riftia pachyptila.</title>
        <authorList>
            <person name="Vetriani C."/>
            <person name="Giovannelli D."/>
        </authorList>
    </citation>
    <scope>NUCLEOTIDE SEQUENCE [LARGE SCALE GENOMIC DNA]</scope>
    <source>
        <strain evidence="2 3">1812E</strain>
    </source>
</reference>
<keyword evidence="3" id="KW-1185">Reference proteome</keyword>
<dbReference type="Gene3D" id="3.30.300.250">
    <property type="match status" value="1"/>
</dbReference>
<dbReference type="OrthoDB" id="5334710at2"/>
<proteinExistence type="predicted"/>
<feature type="chain" id="PRO_5007578419" evidence="1">
    <location>
        <begin position="23"/>
        <end position="153"/>
    </location>
</feature>
<dbReference type="AlphaFoldDB" id="A0A151CEE9"/>
<organism evidence="2 3">
    <name type="scientific">Sulfurovum riftiae</name>
    <dbReference type="NCBI Taxonomy" id="1630136"/>
    <lineage>
        <taxon>Bacteria</taxon>
        <taxon>Pseudomonadati</taxon>
        <taxon>Campylobacterota</taxon>
        <taxon>Epsilonproteobacteria</taxon>
        <taxon>Campylobacterales</taxon>
        <taxon>Sulfurovaceae</taxon>
        <taxon>Sulfurovum</taxon>
    </lineage>
</organism>
<protein>
    <submittedName>
        <fullName evidence="2">Uncharacterized protein</fullName>
    </submittedName>
</protein>
<feature type="signal peptide" evidence="1">
    <location>
        <begin position="1"/>
        <end position="22"/>
    </location>
</feature>
<evidence type="ECO:0000313" key="2">
    <source>
        <dbReference type="EMBL" id="KYJ85895.1"/>
    </source>
</evidence>
<evidence type="ECO:0000256" key="1">
    <source>
        <dbReference type="SAM" id="SignalP"/>
    </source>
</evidence>
<gene>
    <name evidence="2" type="ORF">AS592_04705</name>
</gene>
<comment type="caution">
    <text evidence="2">The sequence shown here is derived from an EMBL/GenBank/DDBJ whole genome shotgun (WGS) entry which is preliminary data.</text>
</comment>
<keyword evidence="1" id="KW-0732">Signal</keyword>
<accession>A0A151CEE9</accession>
<dbReference type="EMBL" id="LNKT01000056">
    <property type="protein sequence ID" value="KYJ85895.1"/>
    <property type="molecule type" value="Genomic_DNA"/>
</dbReference>
<name>A0A151CEE9_9BACT</name>